<dbReference type="InterPro" id="IPR000340">
    <property type="entry name" value="Dual-sp_phosphatase_cat-dom"/>
</dbReference>
<dbReference type="Pfam" id="PF12697">
    <property type="entry name" value="Abhydrolase_6"/>
    <property type="match status" value="1"/>
</dbReference>
<dbReference type="PROSITE" id="PS00383">
    <property type="entry name" value="TYR_PHOSPHATASE_1"/>
    <property type="match status" value="1"/>
</dbReference>
<dbReference type="Proteomes" id="UP000225277">
    <property type="component" value="Unassembled WGS sequence"/>
</dbReference>
<sequence>MPLRTVLPSLTGTKWGLVVALTVVTLPLLAEGAKICFDAIAIKSATKSDPSLFKDNLRVESYTTPSGHTYRRVRTFYRKHTHTEKLPRDLPLLVFIHGMGGSMAQFGPLLNSLINVAPCLAIDLPGCGASSFSPRDIKAYTPACLAELVHAAIERVRAKYINQQVVLIGHSYGCSLAALLASSKSPLAHLCSNHIIGMVAICPRSTPLVETDIKKIKTLNWIPSPMFAAWRLLDRRGGVNSTSVTRMAGKNADPETRRLQLRFNQQSRTPTWMTMTLAMAEQEQRANHEDSSGISKGIWADIEQPIFIVAARDDDVTKPTEAEQLNTWLTSKGPQATVKLLVFDSPASHSVLFSPRTIRSLSGHIETFLASEKVDPRLCPGWQLQQLTTTAKWDVKNLEKWSRVDPCSAPIACIFRAMKTMRQGDENHRPEVFIRNFGGEDGVRAVVDISRDQPVYNKADLEEANIEYHKFPTVSKIVPTDDDVSGFCALIDRLRKDFDIDGQREGRTIGVHCHYGFNRTGFLIITYLVLRLGWKVQDAIAEFESKRPPGIKHPHFIDDLFMRYGPK</sequence>
<evidence type="ECO:0000259" key="1">
    <source>
        <dbReference type="PROSITE" id="PS50056"/>
    </source>
</evidence>
<gene>
    <name evidence="2" type="ORF">RCC_11077</name>
</gene>
<dbReference type="EMBL" id="FJUY01000026">
    <property type="protein sequence ID" value="CZT25348.1"/>
    <property type="molecule type" value="Genomic_DNA"/>
</dbReference>
<dbReference type="InterPro" id="IPR029058">
    <property type="entry name" value="AB_hydrolase_fold"/>
</dbReference>
<dbReference type="GeneID" id="35606109"/>
<keyword evidence="3" id="KW-1185">Reference proteome</keyword>
<dbReference type="Gene3D" id="3.90.190.10">
    <property type="entry name" value="Protein tyrosine phosphatase superfamily"/>
    <property type="match status" value="1"/>
</dbReference>
<dbReference type="STRING" id="112498.A0A2D3VS55"/>
<reference evidence="2 3" key="1">
    <citation type="submission" date="2016-03" db="EMBL/GenBank/DDBJ databases">
        <authorList>
            <person name="Ploux O."/>
        </authorList>
    </citation>
    <scope>NUCLEOTIDE SEQUENCE [LARGE SCALE GENOMIC DNA]</scope>
    <source>
        <strain evidence="2 3">URUG2</strain>
    </source>
</reference>
<proteinExistence type="predicted"/>
<dbReference type="AlphaFoldDB" id="A0A2D3VS55"/>
<accession>A0A2D3VS55</accession>
<dbReference type="GO" id="GO:0006370">
    <property type="term" value="P:7-methylguanosine mRNA capping"/>
    <property type="evidence" value="ECO:0007669"/>
    <property type="project" value="TreeGrafter"/>
</dbReference>
<name>A0A2D3VS55_9PEZI</name>
<feature type="domain" description="Tyrosine specific protein phosphatases" evidence="1">
    <location>
        <begin position="485"/>
        <end position="548"/>
    </location>
</feature>
<dbReference type="InterPro" id="IPR000387">
    <property type="entry name" value="Tyr_Pase_dom"/>
</dbReference>
<dbReference type="PROSITE" id="PS50056">
    <property type="entry name" value="TYR_PHOSPHATASE_2"/>
    <property type="match status" value="1"/>
</dbReference>
<dbReference type="InterPro" id="IPR000073">
    <property type="entry name" value="AB_hydrolase_1"/>
</dbReference>
<organism evidence="2 3">
    <name type="scientific">Ramularia collo-cygni</name>
    <dbReference type="NCBI Taxonomy" id="112498"/>
    <lineage>
        <taxon>Eukaryota</taxon>
        <taxon>Fungi</taxon>
        <taxon>Dikarya</taxon>
        <taxon>Ascomycota</taxon>
        <taxon>Pezizomycotina</taxon>
        <taxon>Dothideomycetes</taxon>
        <taxon>Dothideomycetidae</taxon>
        <taxon>Mycosphaerellales</taxon>
        <taxon>Mycosphaerellaceae</taxon>
        <taxon>Ramularia</taxon>
    </lineage>
</organism>
<dbReference type="GO" id="GO:0004484">
    <property type="term" value="F:mRNA guanylyltransferase activity"/>
    <property type="evidence" value="ECO:0007669"/>
    <property type="project" value="TreeGrafter"/>
</dbReference>
<dbReference type="PANTHER" id="PTHR10367">
    <property type="entry name" value="MRNA-CAPPING ENZYME"/>
    <property type="match status" value="1"/>
</dbReference>
<dbReference type="PANTHER" id="PTHR10367:SF25">
    <property type="entry name" value="DUAL SPECIFICITY PHOSPHATASE CATALYTIC DOMAIN PROTEIN (AFU_ORTHOLOGUE AFUA_1G03540)"/>
    <property type="match status" value="1"/>
</dbReference>
<dbReference type="SUPFAM" id="SSF53474">
    <property type="entry name" value="alpha/beta-Hydrolases"/>
    <property type="match status" value="1"/>
</dbReference>
<dbReference type="FunFam" id="3.90.190.10:FF:000090">
    <property type="entry name" value="Dual specificity phosphatase catalytic domain protein"/>
    <property type="match status" value="1"/>
</dbReference>
<dbReference type="OrthoDB" id="428974at2759"/>
<dbReference type="Pfam" id="PF00782">
    <property type="entry name" value="DSPc"/>
    <property type="match status" value="1"/>
</dbReference>
<dbReference type="SUPFAM" id="SSF52799">
    <property type="entry name" value="(Phosphotyrosine protein) phosphatases II"/>
    <property type="match status" value="1"/>
</dbReference>
<dbReference type="Gene3D" id="3.40.50.1820">
    <property type="entry name" value="alpha/beta hydrolase"/>
    <property type="match status" value="1"/>
</dbReference>
<evidence type="ECO:0000313" key="2">
    <source>
        <dbReference type="EMBL" id="CZT25348.1"/>
    </source>
</evidence>
<evidence type="ECO:0000313" key="3">
    <source>
        <dbReference type="Proteomes" id="UP000225277"/>
    </source>
</evidence>
<dbReference type="InterPro" id="IPR051029">
    <property type="entry name" value="mRNA_Capping_Enz/RNA_Phosphat"/>
</dbReference>
<dbReference type="RefSeq" id="XP_023632071.1">
    <property type="nucleotide sequence ID" value="XM_023776303.1"/>
</dbReference>
<dbReference type="InterPro" id="IPR029021">
    <property type="entry name" value="Prot-tyrosine_phosphatase-like"/>
</dbReference>
<protein>
    <submittedName>
        <fullName evidence="2">Related to peroxisomal serine-active lipase</fullName>
    </submittedName>
</protein>
<dbReference type="InterPro" id="IPR016130">
    <property type="entry name" value="Tyr_Pase_AS"/>
</dbReference>